<proteinExistence type="inferred from homology"/>
<evidence type="ECO:0000256" key="7">
    <source>
        <dbReference type="ARBA" id="ARBA00022833"/>
    </source>
</evidence>
<dbReference type="PANTHER" id="PTHR30580:SF1">
    <property type="entry name" value="COMF OPERON PROTEIN 1"/>
    <property type="match status" value="1"/>
</dbReference>
<dbReference type="Pfam" id="PF17764">
    <property type="entry name" value="PriA_3primeBD"/>
    <property type="match status" value="1"/>
</dbReference>
<dbReference type="GO" id="GO:0006270">
    <property type="term" value="P:DNA replication initiation"/>
    <property type="evidence" value="ECO:0007669"/>
    <property type="project" value="TreeGrafter"/>
</dbReference>
<dbReference type="PROSITE" id="PS51192">
    <property type="entry name" value="HELICASE_ATP_BIND_1"/>
    <property type="match status" value="1"/>
</dbReference>
<dbReference type="GO" id="GO:0008270">
    <property type="term" value="F:zinc ion binding"/>
    <property type="evidence" value="ECO:0007669"/>
    <property type="project" value="UniProtKB-UniRule"/>
</dbReference>
<dbReference type="InterPro" id="IPR014001">
    <property type="entry name" value="Helicase_ATP-bd"/>
</dbReference>
<keyword evidence="5 12" id="KW-0378">Hydrolase</keyword>
<keyword evidence="8 12" id="KW-0067">ATP-binding</keyword>
<dbReference type="Pfam" id="PF18074">
    <property type="entry name" value="PriA_C"/>
    <property type="match status" value="1"/>
</dbReference>
<dbReference type="Pfam" id="PF00271">
    <property type="entry name" value="Helicase_C"/>
    <property type="match status" value="1"/>
</dbReference>
<evidence type="ECO:0000256" key="4">
    <source>
        <dbReference type="ARBA" id="ARBA00022741"/>
    </source>
</evidence>
<evidence type="ECO:0000256" key="3">
    <source>
        <dbReference type="ARBA" id="ARBA00022723"/>
    </source>
</evidence>
<dbReference type="PANTHER" id="PTHR30580">
    <property type="entry name" value="PRIMOSOMAL PROTEIN N"/>
    <property type="match status" value="1"/>
</dbReference>
<dbReference type="Proteomes" id="UP000434036">
    <property type="component" value="Unassembled WGS sequence"/>
</dbReference>
<dbReference type="Pfam" id="PF18319">
    <property type="entry name" value="Zn_ribbon_PriA"/>
    <property type="match status" value="1"/>
</dbReference>
<dbReference type="InterPro" id="IPR005259">
    <property type="entry name" value="PriA"/>
</dbReference>
<reference evidence="14 15" key="2">
    <citation type="submission" date="2020-01" db="EMBL/GenBank/DDBJ databases">
        <title>Clostridiaceae sp. nov. isolated from the gut of human by culturomics.</title>
        <authorList>
            <person name="Chang Y."/>
        </authorList>
    </citation>
    <scope>NUCLEOTIDE SEQUENCE [LARGE SCALE GENOMIC DNA]</scope>
    <source>
        <strain evidence="14 15">DONG20-135</strain>
    </source>
</reference>
<dbReference type="GO" id="GO:0016787">
    <property type="term" value="F:hydrolase activity"/>
    <property type="evidence" value="ECO:0007669"/>
    <property type="project" value="UniProtKB-KW"/>
</dbReference>
<dbReference type="InterPro" id="IPR042115">
    <property type="entry name" value="PriA_3primeBD_sf"/>
</dbReference>
<dbReference type="Pfam" id="PF00270">
    <property type="entry name" value="DEAD"/>
    <property type="match status" value="1"/>
</dbReference>
<name>A0A6N8U6E9_9FIRM</name>
<dbReference type="CDD" id="cd18804">
    <property type="entry name" value="SF2_C_priA"/>
    <property type="match status" value="1"/>
</dbReference>
<keyword evidence="9 12" id="KW-0238">DNA-binding</keyword>
<dbReference type="SMART" id="SM00487">
    <property type="entry name" value="DEXDc"/>
    <property type="match status" value="1"/>
</dbReference>
<feature type="binding site" evidence="12">
    <location>
        <position position="463"/>
    </location>
    <ligand>
        <name>Zn(2+)</name>
        <dbReference type="ChEBI" id="CHEBI:29105"/>
        <label>2</label>
    </ligand>
</feature>
<evidence type="ECO:0000313" key="15">
    <source>
        <dbReference type="Proteomes" id="UP000434036"/>
    </source>
</evidence>
<evidence type="ECO:0000256" key="6">
    <source>
        <dbReference type="ARBA" id="ARBA00022806"/>
    </source>
</evidence>
<accession>A0A6N8U6E9</accession>
<feature type="binding site" evidence="12">
    <location>
        <position position="436"/>
    </location>
    <ligand>
        <name>Zn(2+)</name>
        <dbReference type="ChEBI" id="CHEBI:29105"/>
        <label>1</label>
    </ligand>
</feature>
<dbReference type="GO" id="GO:0006302">
    <property type="term" value="P:double-strand break repair"/>
    <property type="evidence" value="ECO:0007669"/>
    <property type="project" value="InterPro"/>
</dbReference>
<feature type="domain" description="Helicase ATP-binding" evidence="13">
    <location>
        <begin position="206"/>
        <end position="372"/>
    </location>
</feature>
<comment type="subunit">
    <text evidence="12">Component of the replication restart primosome.</text>
</comment>
<keyword evidence="1 12" id="KW-0639">Primosome</keyword>
<dbReference type="Gene3D" id="3.40.50.300">
    <property type="entry name" value="P-loop containing nucleotide triphosphate hydrolases"/>
    <property type="match status" value="2"/>
</dbReference>
<dbReference type="Gene3D" id="3.40.1440.60">
    <property type="entry name" value="PriA, 3(prime) DNA-binding domain"/>
    <property type="match status" value="1"/>
</dbReference>
<keyword evidence="7 12" id="KW-0862">Zinc</keyword>
<evidence type="ECO:0000256" key="11">
    <source>
        <dbReference type="ARBA" id="ARBA00048988"/>
    </source>
</evidence>
<dbReference type="SUPFAM" id="SSF52540">
    <property type="entry name" value="P-loop containing nucleoside triphosphate hydrolases"/>
    <property type="match status" value="2"/>
</dbReference>
<evidence type="ECO:0000256" key="10">
    <source>
        <dbReference type="ARBA" id="ARBA00023235"/>
    </source>
</evidence>
<organism evidence="14 15">
    <name type="scientific">Copranaerobaculum intestinale</name>
    <dbReference type="NCBI Taxonomy" id="2692629"/>
    <lineage>
        <taxon>Bacteria</taxon>
        <taxon>Bacillati</taxon>
        <taxon>Bacillota</taxon>
        <taxon>Erysipelotrichia</taxon>
        <taxon>Erysipelotrichales</taxon>
        <taxon>Erysipelotrichaceae</taxon>
        <taxon>Copranaerobaculum</taxon>
    </lineage>
</organism>
<sequence>MKLVHVYIEHAAMQLNRTFAYDGGNFNVQRGMRAVVPFHHRELIGFIDKVEEIDDRDAAGFPYELKKIVDVIDDRPLICDELFELASWMSHYYIAPMISCFQVMLPAKLKPRTTRHTIKTEVWVRYVKSAECLTVKQKAALQKLRESQEMLRSDFYAKYKSVGKKLLEKGCAEAFFKEASAHRQIRPGTASPFTLSEEQQNAIACIQGWKKHHVHLLHGATGSGKTEVFLRLAQDVIEQGKQVLILVPEISLTPQMVKRVEDRFGSQVAIYHSALNNQEKYEQFQLVYKKQVKIVVGTRSAVFMPFHDLGLIVMDEEHDASYKQENAPRYHCRDVAIWRGQYHRCPVVLASATPSLESYARAYKGKYQLVEMPGRINQQFPQVQLVAMRNAVRRGDDYLLSQELLNAIKARIKRQEQIILLLNRRGYTPILRCVSCGHVQMCPHCDIAMSYHKEEQLLKCHTCGHQEPMPYACPACGAHTWRYLGAGTQKLEELLHQQLPEAKLIRMDADTTSRKYAHQQLLQRFEQHEADILLGTQMIAKGLDFANVTLVGILNGDALLNRTDYRCVEMTFDLLEQACGRSGRGDKKGEVIIQAYDPAHYAIQLAAAHQYRRFFKEEMKYRHIAKYPPYAYLGSLVFIHRDQKIAGKDAHNAAKRLYGKADRILGPSELTKVKDEYRYRIILKGKDREALVELLMETYQYHRSQKLHSRLELDIDPLVLD</sequence>
<comment type="similarity">
    <text evidence="12">Belongs to the helicase family. PriA subfamily.</text>
</comment>
<keyword evidence="10 12" id="KW-0413">Isomerase</keyword>
<dbReference type="GO" id="GO:0003677">
    <property type="term" value="F:DNA binding"/>
    <property type="evidence" value="ECO:0007669"/>
    <property type="project" value="UniProtKB-UniRule"/>
</dbReference>
<evidence type="ECO:0000256" key="5">
    <source>
        <dbReference type="ARBA" id="ARBA00022801"/>
    </source>
</evidence>
<dbReference type="InterPro" id="IPR040498">
    <property type="entry name" value="PriA_CRR"/>
</dbReference>
<comment type="caution">
    <text evidence="14">The sequence shown here is derived from an EMBL/GenBank/DDBJ whole genome shotgun (WGS) entry which is preliminary data.</text>
</comment>
<dbReference type="RefSeq" id="WP_160624867.1">
    <property type="nucleotide sequence ID" value="NZ_WUUQ01000002.1"/>
</dbReference>
<feature type="binding site" evidence="12">
    <location>
        <position position="473"/>
    </location>
    <ligand>
        <name>Zn(2+)</name>
        <dbReference type="ChEBI" id="CHEBI:29105"/>
        <label>1</label>
    </ligand>
</feature>
<dbReference type="GO" id="GO:0006269">
    <property type="term" value="P:DNA replication, synthesis of primer"/>
    <property type="evidence" value="ECO:0007669"/>
    <property type="project" value="UniProtKB-KW"/>
</dbReference>
<evidence type="ECO:0000256" key="2">
    <source>
        <dbReference type="ARBA" id="ARBA00022705"/>
    </source>
</evidence>
<evidence type="ECO:0000313" key="14">
    <source>
        <dbReference type="EMBL" id="MXQ73410.1"/>
    </source>
</evidence>
<dbReference type="NCBIfam" id="TIGR00595">
    <property type="entry name" value="priA"/>
    <property type="match status" value="1"/>
</dbReference>
<dbReference type="SMART" id="SM00490">
    <property type="entry name" value="HELICc"/>
    <property type="match status" value="1"/>
</dbReference>
<dbReference type="EMBL" id="WUUQ01000002">
    <property type="protein sequence ID" value="MXQ73410.1"/>
    <property type="molecule type" value="Genomic_DNA"/>
</dbReference>
<dbReference type="InterPro" id="IPR041222">
    <property type="entry name" value="PriA_3primeBD"/>
</dbReference>
<keyword evidence="2 12" id="KW-0235">DNA replication</keyword>
<dbReference type="GO" id="GO:0006310">
    <property type="term" value="P:DNA recombination"/>
    <property type="evidence" value="ECO:0007669"/>
    <property type="project" value="InterPro"/>
</dbReference>
<feature type="binding site" evidence="12">
    <location>
        <position position="445"/>
    </location>
    <ligand>
        <name>Zn(2+)</name>
        <dbReference type="ChEBI" id="CHEBI:29105"/>
        <label>2</label>
    </ligand>
</feature>
<evidence type="ECO:0000256" key="12">
    <source>
        <dbReference type="HAMAP-Rule" id="MF_00983"/>
    </source>
</evidence>
<dbReference type="AlphaFoldDB" id="A0A6N8U6E9"/>
<protein>
    <recommendedName>
        <fullName evidence="12">Replication restart protein PriA</fullName>
    </recommendedName>
    <alternativeName>
        <fullName evidence="12">ATP-dependent DNA helicase PriA</fullName>
        <ecNumber evidence="12">5.6.2.4</ecNumber>
    </alternativeName>
    <alternativeName>
        <fullName evidence="12">DNA 3'-5' helicase PriA</fullName>
    </alternativeName>
</protein>
<dbReference type="InterPro" id="IPR011545">
    <property type="entry name" value="DEAD/DEAH_box_helicase_dom"/>
</dbReference>
<feature type="binding site" evidence="12">
    <location>
        <position position="460"/>
    </location>
    <ligand>
        <name>Zn(2+)</name>
        <dbReference type="ChEBI" id="CHEBI:29105"/>
        <label>2</label>
    </ligand>
</feature>
<comment type="cofactor">
    <cofactor evidence="12">
        <name>Zn(2+)</name>
        <dbReference type="ChEBI" id="CHEBI:29105"/>
    </cofactor>
    <text evidence="12">Binds 2 zinc ions per subunit.</text>
</comment>
<dbReference type="GO" id="GO:1990077">
    <property type="term" value="C:primosome complex"/>
    <property type="evidence" value="ECO:0007669"/>
    <property type="project" value="UniProtKB-UniRule"/>
</dbReference>
<feature type="binding site" evidence="12">
    <location>
        <position position="433"/>
    </location>
    <ligand>
        <name>Zn(2+)</name>
        <dbReference type="ChEBI" id="CHEBI:29105"/>
        <label>1</label>
    </ligand>
</feature>
<dbReference type="GO" id="GO:0043138">
    <property type="term" value="F:3'-5' DNA helicase activity"/>
    <property type="evidence" value="ECO:0007669"/>
    <property type="project" value="UniProtKB-EC"/>
</dbReference>
<dbReference type="InterPro" id="IPR001650">
    <property type="entry name" value="Helicase_C-like"/>
</dbReference>
<evidence type="ECO:0000259" key="13">
    <source>
        <dbReference type="PROSITE" id="PS51192"/>
    </source>
</evidence>
<feature type="binding site" evidence="12">
    <location>
        <position position="476"/>
    </location>
    <ligand>
        <name>Zn(2+)</name>
        <dbReference type="ChEBI" id="CHEBI:29105"/>
        <label>1</label>
    </ligand>
</feature>
<comment type="function">
    <text evidence="12">Initiates the restart of stalled replication forks, which reloads the replicative helicase on sites other than the origin of replication. Recognizes and binds to abandoned replication forks and remodels them to uncover a helicase loading site. Promotes assembly of the primosome at these replication forks.</text>
</comment>
<dbReference type="EC" id="5.6.2.4" evidence="12"/>
<evidence type="ECO:0000256" key="1">
    <source>
        <dbReference type="ARBA" id="ARBA00022515"/>
    </source>
</evidence>
<keyword evidence="3 12" id="KW-0479">Metal-binding</keyword>
<keyword evidence="15" id="KW-1185">Reference proteome</keyword>
<dbReference type="HAMAP" id="MF_00983">
    <property type="entry name" value="PriA"/>
    <property type="match status" value="1"/>
</dbReference>
<evidence type="ECO:0000256" key="8">
    <source>
        <dbReference type="ARBA" id="ARBA00022840"/>
    </source>
</evidence>
<dbReference type="GO" id="GO:0005524">
    <property type="term" value="F:ATP binding"/>
    <property type="evidence" value="ECO:0007669"/>
    <property type="project" value="UniProtKB-UniRule"/>
</dbReference>
<comment type="catalytic activity">
    <reaction evidence="12">
        <text>Couples ATP hydrolysis with the unwinding of duplex DNA by translocating in the 3'-5' direction.</text>
        <dbReference type="EC" id="5.6.2.4"/>
    </reaction>
</comment>
<comment type="catalytic activity">
    <reaction evidence="11 12">
        <text>ATP + H2O = ADP + phosphate + H(+)</text>
        <dbReference type="Rhea" id="RHEA:13065"/>
        <dbReference type="ChEBI" id="CHEBI:15377"/>
        <dbReference type="ChEBI" id="CHEBI:15378"/>
        <dbReference type="ChEBI" id="CHEBI:30616"/>
        <dbReference type="ChEBI" id="CHEBI:43474"/>
        <dbReference type="ChEBI" id="CHEBI:456216"/>
        <dbReference type="EC" id="5.6.2.4"/>
    </reaction>
</comment>
<dbReference type="FunFam" id="3.40.50.300:FF:000489">
    <property type="entry name" value="Primosome assembly protein PriA"/>
    <property type="match status" value="1"/>
</dbReference>
<evidence type="ECO:0000256" key="9">
    <source>
        <dbReference type="ARBA" id="ARBA00023125"/>
    </source>
</evidence>
<keyword evidence="6 12" id="KW-0347">Helicase</keyword>
<keyword evidence="4 12" id="KW-0547">Nucleotide-binding</keyword>
<feature type="binding site" evidence="12">
    <location>
        <position position="442"/>
    </location>
    <ligand>
        <name>Zn(2+)</name>
        <dbReference type="ChEBI" id="CHEBI:29105"/>
        <label>2</label>
    </ligand>
</feature>
<dbReference type="InterPro" id="IPR027417">
    <property type="entry name" value="P-loop_NTPase"/>
</dbReference>
<reference evidence="14 15" key="1">
    <citation type="submission" date="2019-12" db="EMBL/GenBank/DDBJ databases">
        <authorList>
            <person name="Yang R."/>
        </authorList>
    </citation>
    <scope>NUCLEOTIDE SEQUENCE [LARGE SCALE GENOMIC DNA]</scope>
    <source>
        <strain evidence="14 15">DONG20-135</strain>
    </source>
</reference>
<dbReference type="CDD" id="cd17929">
    <property type="entry name" value="DEXHc_priA"/>
    <property type="match status" value="1"/>
</dbReference>
<gene>
    <name evidence="12 14" type="primary">priA</name>
    <name evidence="14" type="ORF">GSF08_05635</name>
</gene>
<dbReference type="InterPro" id="IPR041236">
    <property type="entry name" value="PriA_C"/>
</dbReference>